<organism evidence="13 14">
    <name type="scientific">[Candida] subhashii</name>
    <dbReference type="NCBI Taxonomy" id="561895"/>
    <lineage>
        <taxon>Eukaryota</taxon>
        <taxon>Fungi</taxon>
        <taxon>Dikarya</taxon>
        <taxon>Ascomycota</taxon>
        <taxon>Saccharomycotina</taxon>
        <taxon>Pichiomycetes</taxon>
        <taxon>Debaryomycetaceae</taxon>
        <taxon>Spathaspora</taxon>
    </lineage>
</organism>
<comment type="function">
    <text evidence="7">Component of the post-replicative DNA mismatch repair system (MMR). Heterodimerizes with MSH2 to form MutS beta, which binds to DNA mismatches thereby initiating DNA repair. MSH3 provides substrate-binding and substrate specificity to the complex. When bound, the MutS beta heterodimer bends the DNA helix and shields approximately 20 base pairs. Acts mainly to repair insertion-deletion loops (IDLs) from 2 to 13 nucleotides in size, but can also repair base-base and single insertion-deletion mismatches that occur during replication. After mismatch binding, forms a ternary complex with the MutL alpha heterodimer, which is thought to be responsible for directing the downstream MMR events, including strand discrimination, excision, and resynthesis. ATP binding and hydrolysis play a pivotal role in mismatch repair functions.</text>
</comment>
<dbReference type="GO" id="GO:0140664">
    <property type="term" value="F:ATP-dependent DNA damage sensor activity"/>
    <property type="evidence" value="ECO:0007669"/>
    <property type="project" value="InterPro"/>
</dbReference>
<dbReference type="SMART" id="SM00534">
    <property type="entry name" value="MUTSac"/>
    <property type="match status" value="1"/>
</dbReference>
<dbReference type="InterPro" id="IPR007860">
    <property type="entry name" value="DNA_mmatch_repair_MutS_con_dom"/>
</dbReference>
<dbReference type="EMBL" id="JAGSYN010000215">
    <property type="protein sequence ID" value="KAG7661667.1"/>
    <property type="molecule type" value="Genomic_DNA"/>
</dbReference>
<comment type="similarity">
    <text evidence="1">Belongs to the DNA mismatch repair MutS family. MSH3 subfamily.</text>
</comment>
<keyword evidence="4" id="KW-0067">ATP-binding</keyword>
<comment type="subunit">
    <text evidence="8">Heterodimer consisting of MSH2-MSH3 (MutS beta). Forms a ternary complex with MutL alpha (MLH1-PMS1).</text>
</comment>
<evidence type="ECO:0000256" key="2">
    <source>
        <dbReference type="ARBA" id="ARBA00022151"/>
    </source>
</evidence>
<keyword evidence="6" id="KW-0234">DNA repair</keyword>
<dbReference type="InterPro" id="IPR017261">
    <property type="entry name" value="DNA_mismatch_repair_MutS/MSH"/>
</dbReference>
<dbReference type="GO" id="GO:0005634">
    <property type="term" value="C:nucleus"/>
    <property type="evidence" value="ECO:0007669"/>
    <property type="project" value="TreeGrafter"/>
</dbReference>
<dbReference type="SMART" id="SM00533">
    <property type="entry name" value="MUTSd"/>
    <property type="match status" value="1"/>
</dbReference>
<feature type="region of interest" description="Disordered" evidence="11">
    <location>
        <begin position="1"/>
        <end position="86"/>
    </location>
</feature>
<dbReference type="PANTHER" id="PTHR11361:SF122">
    <property type="entry name" value="DNA MISMATCH REPAIR PROTEIN MSH3"/>
    <property type="match status" value="1"/>
</dbReference>
<dbReference type="InterPro" id="IPR007696">
    <property type="entry name" value="DNA_mismatch_repair_MutS_core"/>
</dbReference>
<dbReference type="Pfam" id="PF00488">
    <property type="entry name" value="MutS_V"/>
    <property type="match status" value="1"/>
</dbReference>
<dbReference type="PANTHER" id="PTHR11361">
    <property type="entry name" value="DNA MISMATCH REPAIR PROTEIN MUTS FAMILY MEMBER"/>
    <property type="match status" value="1"/>
</dbReference>
<dbReference type="GeneID" id="73471620"/>
<evidence type="ECO:0000256" key="5">
    <source>
        <dbReference type="ARBA" id="ARBA00023125"/>
    </source>
</evidence>
<evidence type="ECO:0000256" key="7">
    <source>
        <dbReference type="ARBA" id="ARBA00025373"/>
    </source>
</evidence>
<keyword evidence="3" id="KW-0547">Nucleotide-binding</keyword>
<keyword evidence="6" id="KW-0227">DNA damage</keyword>
<name>A0A8J5UJC4_9ASCO</name>
<dbReference type="InterPro" id="IPR000432">
    <property type="entry name" value="DNA_mismatch_repair_MutS_C"/>
</dbReference>
<dbReference type="Pfam" id="PF01624">
    <property type="entry name" value="MutS_I"/>
    <property type="match status" value="1"/>
</dbReference>
<evidence type="ECO:0000256" key="11">
    <source>
        <dbReference type="SAM" id="MobiDB-lite"/>
    </source>
</evidence>
<dbReference type="GO" id="GO:0005524">
    <property type="term" value="F:ATP binding"/>
    <property type="evidence" value="ECO:0007669"/>
    <property type="project" value="UniProtKB-KW"/>
</dbReference>
<evidence type="ECO:0000259" key="12">
    <source>
        <dbReference type="PROSITE" id="PS00486"/>
    </source>
</evidence>
<dbReference type="AlphaFoldDB" id="A0A8J5UJC4"/>
<feature type="domain" description="DNA mismatch repair proteins mutS family" evidence="12">
    <location>
        <begin position="836"/>
        <end position="852"/>
    </location>
</feature>
<evidence type="ECO:0000256" key="3">
    <source>
        <dbReference type="ARBA" id="ARBA00022741"/>
    </source>
</evidence>
<sequence length="988" mass="113051">MTPKKKQPTIGRFFQSISTPPESSDVSSASTTPKISDKIQQFALKRTFQQQQPIIVKQEPPRTPPKRKATTPDDIQSKPKTKRSKTLTPLEKQIIELTESNPDKILLIQVGYKYKVFGPDARKVSKILNIMYIPNGNDDPKTDGRFSYCSFPDFKLHINLKRILQHTNHKIGVVKQLESTIIKSIEKTSKSSEVMKRELVGVYTLATYMNDEFAGTEQDNMGDENENPGYIICINETEEITLAIVAVQPITGDIIYDEFKDGANRQELETRLTYLKPSEVLVVNKCQETSPSTLKILKLINNRLRITHMSDSESLPLHHQLENHLDPELVAYYSVNFSESVQSCIARLMTYLQEFKLSNIFTIPSNMTPFKNSKTYMILPANTLAALEIFTNSTNPDSEIGTLTWLLNHTRTRFGDRLFRKWISRPLINKTQIEDRLSAVEILTGDYNQIIDSLKNQLHKMGKKKIDLEELLIKVHYSASQEYSRISRRDVVVMLDYFKDILKLVKSFENGIIASKNNSIKSSKLLNEILNGLLELANEDVVTRFTNMINPSYLFNESKDIDEQKKKFFNLDNFEWEGISSEIHEIKSIETQLDQELVSIRSILNRPHLKFITNNREPYLIEVRNGKQVDELPATFQRINGTTTVSRFRSEKTCKLYKLLQYHQEMLLKNCDEAYKHFIEQLDKEYTFFRKVIKHLATFDCLLSLSAASVITKQVKPKLVDDLVVNVVKARNPIIEQLKNDAYVPNDIDIHYDHNRVLIITGPNMGGKSSYVKQVALLAIMTQIGCYIPCEAATMGIFDSIFIRMGASDDILRGQSTFMTEMTECNNIIQNLTNRSLVILDEIGRGTGTIDGISLAYSILKYLIESDHKPLLLFITHYPSIHVLEHEYPGQVVNYHMGFKEIKKSGQEFPEIIFLYNLCRGVINNSYGLNVAKLAGIPNSIISQAFKTSEDMKNRIELGDHMKLLDELVVALRNSDEGLGERIFKYID</sequence>
<gene>
    <name evidence="13" type="ORF">J8A68_004820</name>
</gene>
<dbReference type="RefSeq" id="XP_049261900.1">
    <property type="nucleotide sequence ID" value="XM_049408820.1"/>
</dbReference>
<keyword evidence="5" id="KW-0238">DNA-binding</keyword>
<dbReference type="FunFam" id="3.40.50.300:FF:000870">
    <property type="entry name" value="MutS protein homolog 4"/>
    <property type="match status" value="1"/>
</dbReference>
<evidence type="ECO:0000256" key="1">
    <source>
        <dbReference type="ARBA" id="ARBA00007094"/>
    </source>
</evidence>
<dbReference type="PIRSF" id="PIRSF037677">
    <property type="entry name" value="DNA_mis_repair_Msh6"/>
    <property type="match status" value="1"/>
</dbReference>
<feature type="compositionally biased region" description="Polar residues" evidence="11">
    <location>
        <begin position="15"/>
        <end position="34"/>
    </location>
</feature>
<dbReference type="GO" id="GO:0030983">
    <property type="term" value="F:mismatched DNA binding"/>
    <property type="evidence" value="ECO:0007669"/>
    <property type="project" value="InterPro"/>
</dbReference>
<evidence type="ECO:0000256" key="10">
    <source>
        <dbReference type="ARBA" id="ARBA00073774"/>
    </source>
</evidence>
<dbReference type="InterPro" id="IPR045076">
    <property type="entry name" value="MutS"/>
</dbReference>
<keyword evidence="14" id="KW-1185">Reference proteome</keyword>
<dbReference type="OrthoDB" id="121051at2759"/>
<evidence type="ECO:0000256" key="6">
    <source>
        <dbReference type="ARBA" id="ARBA00023204"/>
    </source>
</evidence>
<dbReference type="GO" id="GO:0006312">
    <property type="term" value="P:mitotic recombination"/>
    <property type="evidence" value="ECO:0007669"/>
    <property type="project" value="TreeGrafter"/>
</dbReference>
<dbReference type="GO" id="GO:0006298">
    <property type="term" value="P:mismatch repair"/>
    <property type="evidence" value="ECO:0007669"/>
    <property type="project" value="InterPro"/>
</dbReference>
<evidence type="ECO:0000256" key="8">
    <source>
        <dbReference type="ARBA" id="ARBA00025902"/>
    </source>
</evidence>
<dbReference type="Pfam" id="PF05188">
    <property type="entry name" value="MutS_II"/>
    <property type="match status" value="1"/>
</dbReference>
<protein>
    <recommendedName>
        <fullName evidence="2 10">DNA mismatch repair protein MSH3</fullName>
    </recommendedName>
    <alternativeName>
        <fullName evidence="2 10">DNA mismatch repair protein MSH3</fullName>
    </alternativeName>
    <alternativeName>
        <fullName evidence="9">MutS protein homolog 3</fullName>
    </alternativeName>
</protein>
<evidence type="ECO:0000256" key="4">
    <source>
        <dbReference type="ARBA" id="ARBA00022840"/>
    </source>
</evidence>
<dbReference type="Pfam" id="PF05192">
    <property type="entry name" value="MutS_III"/>
    <property type="match status" value="1"/>
</dbReference>
<proteinExistence type="inferred from homology"/>
<dbReference type="Proteomes" id="UP000694255">
    <property type="component" value="Unassembled WGS sequence"/>
</dbReference>
<comment type="caution">
    <text evidence="13">The sequence shown here is derived from an EMBL/GenBank/DDBJ whole genome shotgun (WGS) entry which is preliminary data.</text>
</comment>
<evidence type="ECO:0000313" key="13">
    <source>
        <dbReference type="EMBL" id="KAG7661667.1"/>
    </source>
</evidence>
<dbReference type="InterPro" id="IPR007695">
    <property type="entry name" value="DNA_mismatch_repair_MutS-lik_N"/>
</dbReference>
<accession>A0A8J5UJC4</accession>
<evidence type="ECO:0000313" key="14">
    <source>
        <dbReference type="Proteomes" id="UP000694255"/>
    </source>
</evidence>
<evidence type="ECO:0000256" key="9">
    <source>
        <dbReference type="ARBA" id="ARBA00029792"/>
    </source>
</evidence>
<reference evidence="13 14" key="1">
    <citation type="journal article" date="2021" name="DNA Res.">
        <title>Genome analysis of Candida subhashii reveals its hybrid nature and dual mitochondrial genome conformations.</title>
        <authorList>
            <person name="Mixao V."/>
            <person name="Hegedusova E."/>
            <person name="Saus E."/>
            <person name="Pryszcz L.P."/>
            <person name="Cillingova A."/>
            <person name="Nosek J."/>
            <person name="Gabaldon T."/>
        </authorList>
    </citation>
    <scope>NUCLEOTIDE SEQUENCE [LARGE SCALE GENOMIC DNA]</scope>
    <source>
        <strain evidence="13 14">CBS 10753</strain>
    </source>
</reference>
<dbReference type="PROSITE" id="PS00486">
    <property type="entry name" value="DNA_MISMATCH_REPAIR_2"/>
    <property type="match status" value="1"/>
</dbReference>